<sequence length="252" mass="28959">MVEHTTGAENQLADTMYRFSCEEEIAKDEDKLVIKMPPSSEINAEISTRLHIQLTRTESTAPEMSANEVYIQVVQSQHCVEEVLQICEQCAMDSELWHVTVPAETCKIVMNFAHCHQLSDVSSLSSPCIKNIVKVLDSEFILHWGYTKKLWSDNGKFLGKRRCDHCSEWRVNHLTTEMYHPRAIPTEWRNQMFKALLQLHVGNERTLWADHLPATSFSLHSHVNEATGQFLAEILYEYDLALPGKFQCPPQE</sequence>
<gene>
    <name evidence="1" type="ORF">PR048_012914</name>
</gene>
<evidence type="ECO:0000313" key="1">
    <source>
        <dbReference type="EMBL" id="KAJ8886702.1"/>
    </source>
</evidence>
<keyword evidence="2" id="KW-1185">Reference proteome</keyword>
<dbReference type="EMBL" id="JARBHB010000004">
    <property type="protein sequence ID" value="KAJ8886702.1"/>
    <property type="molecule type" value="Genomic_DNA"/>
</dbReference>
<evidence type="ECO:0000313" key="2">
    <source>
        <dbReference type="Proteomes" id="UP001159363"/>
    </source>
</evidence>
<organism evidence="1 2">
    <name type="scientific">Dryococelus australis</name>
    <dbReference type="NCBI Taxonomy" id="614101"/>
    <lineage>
        <taxon>Eukaryota</taxon>
        <taxon>Metazoa</taxon>
        <taxon>Ecdysozoa</taxon>
        <taxon>Arthropoda</taxon>
        <taxon>Hexapoda</taxon>
        <taxon>Insecta</taxon>
        <taxon>Pterygota</taxon>
        <taxon>Neoptera</taxon>
        <taxon>Polyneoptera</taxon>
        <taxon>Phasmatodea</taxon>
        <taxon>Verophasmatodea</taxon>
        <taxon>Anareolatae</taxon>
        <taxon>Phasmatidae</taxon>
        <taxon>Eurycanthinae</taxon>
        <taxon>Dryococelus</taxon>
    </lineage>
</organism>
<dbReference type="Proteomes" id="UP001159363">
    <property type="component" value="Chromosome X"/>
</dbReference>
<dbReference type="Gene3D" id="3.30.420.10">
    <property type="entry name" value="Ribonuclease H-like superfamily/Ribonuclease H"/>
    <property type="match status" value="1"/>
</dbReference>
<dbReference type="SUPFAM" id="SSF53098">
    <property type="entry name" value="Ribonuclease H-like"/>
    <property type="match status" value="1"/>
</dbReference>
<reference evidence="1 2" key="1">
    <citation type="submission" date="2023-02" db="EMBL/GenBank/DDBJ databases">
        <title>LHISI_Scaffold_Assembly.</title>
        <authorList>
            <person name="Stuart O.P."/>
            <person name="Cleave R."/>
            <person name="Magrath M.J.L."/>
            <person name="Mikheyev A.S."/>
        </authorList>
    </citation>
    <scope>NUCLEOTIDE SEQUENCE [LARGE SCALE GENOMIC DNA]</scope>
    <source>
        <strain evidence="1">Daus_M_001</strain>
        <tissue evidence="1">Leg muscle</tissue>
    </source>
</reference>
<proteinExistence type="predicted"/>
<protein>
    <submittedName>
        <fullName evidence="1">Uncharacterized protein</fullName>
    </submittedName>
</protein>
<dbReference type="InterPro" id="IPR036397">
    <property type="entry name" value="RNaseH_sf"/>
</dbReference>
<name>A0ABQ9HR46_9NEOP</name>
<dbReference type="InterPro" id="IPR012337">
    <property type="entry name" value="RNaseH-like_sf"/>
</dbReference>
<comment type="caution">
    <text evidence="1">The sequence shown here is derived from an EMBL/GenBank/DDBJ whole genome shotgun (WGS) entry which is preliminary data.</text>
</comment>
<accession>A0ABQ9HR46</accession>